<evidence type="ECO:0000256" key="1">
    <source>
        <dbReference type="SAM" id="MobiDB-lite"/>
    </source>
</evidence>
<dbReference type="EMBL" id="KQ435697">
    <property type="protein sequence ID" value="KOX80803.1"/>
    <property type="molecule type" value="Genomic_DNA"/>
</dbReference>
<accession>A0A0M9AD38</accession>
<evidence type="ECO:0000313" key="2">
    <source>
        <dbReference type="EMBL" id="KOX80803.1"/>
    </source>
</evidence>
<feature type="region of interest" description="Disordered" evidence="1">
    <location>
        <begin position="200"/>
        <end position="221"/>
    </location>
</feature>
<evidence type="ECO:0000313" key="3">
    <source>
        <dbReference type="Proteomes" id="UP000053105"/>
    </source>
</evidence>
<organism evidence="2 3">
    <name type="scientific">Melipona quadrifasciata</name>
    <dbReference type="NCBI Taxonomy" id="166423"/>
    <lineage>
        <taxon>Eukaryota</taxon>
        <taxon>Metazoa</taxon>
        <taxon>Ecdysozoa</taxon>
        <taxon>Arthropoda</taxon>
        <taxon>Hexapoda</taxon>
        <taxon>Insecta</taxon>
        <taxon>Pterygota</taxon>
        <taxon>Neoptera</taxon>
        <taxon>Endopterygota</taxon>
        <taxon>Hymenoptera</taxon>
        <taxon>Apocrita</taxon>
        <taxon>Aculeata</taxon>
        <taxon>Apoidea</taxon>
        <taxon>Anthophila</taxon>
        <taxon>Apidae</taxon>
        <taxon>Melipona</taxon>
    </lineage>
</organism>
<proteinExistence type="predicted"/>
<dbReference type="AlphaFoldDB" id="A0A0M9AD38"/>
<sequence>MRLKEREEREGLCRHKKYDQNRFERWMDQCMDCCVEKNSVHTEESEPGDKSPGFLVIGTREPLEAVHGSFPLPLEYPEFTGNPREQLRIDAAARREMIHGGSLFFVLFSPPPLPSDVESRDDLGERNQLVPDYDAHGGHATPICGARGLMDLPNEWRKVGIRSKNMIIARGDGGRGSVVGGGIANKYSQLASRCSSTVIARPSCPNENHPHGDKAVTKSPQ</sequence>
<reference evidence="2 3" key="1">
    <citation type="submission" date="2015-07" db="EMBL/GenBank/DDBJ databases">
        <title>The genome of Melipona quadrifasciata.</title>
        <authorList>
            <person name="Pan H."/>
            <person name="Kapheim K."/>
        </authorList>
    </citation>
    <scope>NUCLEOTIDE SEQUENCE [LARGE SCALE GENOMIC DNA]</scope>
    <source>
        <strain evidence="2">0111107301</strain>
        <tissue evidence="2">Whole body</tissue>
    </source>
</reference>
<name>A0A0M9AD38_9HYME</name>
<feature type="compositionally biased region" description="Basic and acidic residues" evidence="1">
    <location>
        <begin position="208"/>
        <end position="221"/>
    </location>
</feature>
<gene>
    <name evidence="2" type="ORF">WN51_03865</name>
</gene>
<dbReference type="Proteomes" id="UP000053105">
    <property type="component" value="Unassembled WGS sequence"/>
</dbReference>
<protein>
    <submittedName>
        <fullName evidence="2">Uncharacterized protein</fullName>
    </submittedName>
</protein>
<keyword evidence="3" id="KW-1185">Reference proteome</keyword>